<keyword evidence="1" id="KW-0472">Membrane</keyword>
<keyword evidence="1" id="KW-0812">Transmembrane</keyword>
<organism evidence="2">
    <name type="scientific">viral metagenome</name>
    <dbReference type="NCBI Taxonomy" id="1070528"/>
    <lineage>
        <taxon>unclassified sequences</taxon>
        <taxon>metagenomes</taxon>
        <taxon>organismal metagenomes</taxon>
    </lineage>
</organism>
<proteinExistence type="predicted"/>
<keyword evidence="1" id="KW-1133">Transmembrane helix</keyword>
<dbReference type="AlphaFoldDB" id="A0A6M3XYX0"/>
<sequence length="146" mass="16603">MKNALIYLVIIIIVFIAGFYIGGKGEDHVITQVQVDTLYIQTPPQVITKTAIVERIRRDTLIITERDTIILKEGSEVAKTDTTFKEGALEVEYYFPPANVFRLDWNPYPQKVITVTKMVTIVPKWYNNQYLWGISGLVLGAVIRGN</sequence>
<dbReference type="EMBL" id="MT145064">
    <property type="protein sequence ID" value="QJI03169.1"/>
    <property type="molecule type" value="Genomic_DNA"/>
</dbReference>
<reference evidence="2" key="1">
    <citation type="submission" date="2020-03" db="EMBL/GenBank/DDBJ databases">
        <title>The deep terrestrial virosphere.</title>
        <authorList>
            <person name="Holmfeldt K."/>
            <person name="Nilsson E."/>
            <person name="Simone D."/>
            <person name="Lopez-Fernandez M."/>
            <person name="Wu X."/>
            <person name="de Brujin I."/>
            <person name="Lundin D."/>
            <person name="Andersson A."/>
            <person name="Bertilsson S."/>
            <person name="Dopson M."/>
        </authorList>
    </citation>
    <scope>NUCLEOTIDE SEQUENCE</scope>
    <source>
        <strain evidence="2">TM448B04160</strain>
    </source>
</reference>
<evidence type="ECO:0000313" key="2">
    <source>
        <dbReference type="EMBL" id="QJI03169.1"/>
    </source>
</evidence>
<accession>A0A6M3XYX0</accession>
<name>A0A6M3XYX0_9ZZZZ</name>
<evidence type="ECO:0000256" key="1">
    <source>
        <dbReference type="SAM" id="Phobius"/>
    </source>
</evidence>
<protein>
    <submittedName>
        <fullName evidence="2">Uncharacterized protein</fullName>
    </submittedName>
</protein>
<feature type="transmembrane region" description="Helical" evidence="1">
    <location>
        <begin position="6"/>
        <end position="23"/>
    </location>
</feature>
<gene>
    <name evidence="2" type="ORF">TM448B04160_0008</name>
</gene>